<dbReference type="Gene3D" id="1.20.1270.390">
    <property type="match status" value="1"/>
</dbReference>
<evidence type="ECO:0000313" key="5">
    <source>
        <dbReference type="Proteomes" id="UP001165524"/>
    </source>
</evidence>
<evidence type="ECO:0000256" key="1">
    <source>
        <dbReference type="SAM" id="Coils"/>
    </source>
</evidence>
<dbReference type="InterPro" id="IPR025511">
    <property type="entry name" value="DUF4398"/>
</dbReference>
<feature type="domain" description="DUF4398" evidence="3">
    <location>
        <begin position="31"/>
        <end position="107"/>
    </location>
</feature>
<feature type="chain" id="PRO_5047174788" evidence="2">
    <location>
        <begin position="26"/>
        <end position="125"/>
    </location>
</feature>
<proteinExistence type="predicted"/>
<name>A0ABT0E372_9GAMM</name>
<sequence length="125" mass="13435">MRNVRCARLAMLSAAALFLAACASAPPPTEKVQAAELAVNRAQTAEVPLEGQVDLTRAREKLDAAQRAMSNHDNEEAARLADQARADAELALAKSETAKAKQSAEQMRKSIETLQQEIRHSAGGR</sequence>
<keyword evidence="1" id="KW-0175">Coiled coil</keyword>
<dbReference type="EMBL" id="JALKII010000001">
    <property type="protein sequence ID" value="MCK0536270.1"/>
    <property type="molecule type" value="Genomic_DNA"/>
</dbReference>
<evidence type="ECO:0000259" key="3">
    <source>
        <dbReference type="Pfam" id="PF14346"/>
    </source>
</evidence>
<protein>
    <submittedName>
        <fullName evidence="4">DUF4398 domain-containing protein</fullName>
    </submittedName>
</protein>
<feature type="signal peptide" evidence="2">
    <location>
        <begin position="1"/>
        <end position="25"/>
    </location>
</feature>
<keyword evidence="5" id="KW-1185">Reference proteome</keyword>
<organism evidence="4 5">
    <name type="scientific">Alcanivorax quisquiliarum</name>
    <dbReference type="NCBI Taxonomy" id="2933565"/>
    <lineage>
        <taxon>Bacteria</taxon>
        <taxon>Pseudomonadati</taxon>
        <taxon>Pseudomonadota</taxon>
        <taxon>Gammaproteobacteria</taxon>
        <taxon>Oceanospirillales</taxon>
        <taxon>Alcanivoracaceae</taxon>
        <taxon>Alcanivorax</taxon>
    </lineage>
</organism>
<dbReference type="Proteomes" id="UP001165524">
    <property type="component" value="Unassembled WGS sequence"/>
</dbReference>
<accession>A0ABT0E372</accession>
<gene>
    <name evidence="4" type="ORF">MU846_00925</name>
</gene>
<comment type="caution">
    <text evidence="4">The sequence shown here is derived from an EMBL/GenBank/DDBJ whole genome shotgun (WGS) entry which is preliminary data.</text>
</comment>
<feature type="coiled-coil region" evidence="1">
    <location>
        <begin position="55"/>
        <end position="117"/>
    </location>
</feature>
<dbReference type="PROSITE" id="PS51257">
    <property type="entry name" value="PROKAR_LIPOPROTEIN"/>
    <property type="match status" value="1"/>
</dbReference>
<reference evidence="4" key="1">
    <citation type="submission" date="2022-04" db="EMBL/GenBank/DDBJ databases">
        <title>Alcanivorax sp. CY1518 draft genome sequence.</title>
        <authorList>
            <person name="Zhao G."/>
            <person name="An M."/>
        </authorList>
    </citation>
    <scope>NUCLEOTIDE SEQUENCE</scope>
    <source>
        <strain evidence="4">CY1518</strain>
    </source>
</reference>
<evidence type="ECO:0000256" key="2">
    <source>
        <dbReference type="SAM" id="SignalP"/>
    </source>
</evidence>
<dbReference type="Pfam" id="PF14346">
    <property type="entry name" value="DUF4398"/>
    <property type="match status" value="1"/>
</dbReference>
<keyword evidence="2" id="KW-0732">Signal</keyword>
<evidence type="ECO:0000313" key="4">
    <source>
        <dbReference type="EMBL" id="MCK0536270.1"/>
    </source>
</evidence>
<dbReference type="RefSeq" id="WP_246947334.1">
    <property type="nucleotide sequence ID" value="NZ_JALKII010000001.1"/>
</dbReference>